<evidence type="ECO:0000313" key="4">
    <source>
        <dbReference type="EMBL" id="EXK25248.1"/>
    </source>
</evidence>
<dbReference type="InterPro" id="IPR002364">
    <property type="entry name" value="Quin_OxRdtase/zeta-crystal_CS"/>
</dbReference>
<dbReference type="Proteomes" id="UP000030703">
    <property type="component" value="Unassembled WGS sequence"/>
</dbReference>
<dbReference type="CDD" id="cd08267">
    <property type="entry name" value="MDR1"/>
    <property type="match status" value="1"/>
</dbReference>
<reference evidence="4" key="2">
    <citation type="submission" date="2012-05" db="EMBL/GenBank/DDBJ databases">
        <title>Annotation of the Genome Sequence of Fusarium oxysporum f. sp. melonis 26406.</title>
        <authorList>
            <consortium name="The Broad Institute Genomics Platform"/>
            <person name="Ma L.-J."/>
            <person name="Corby-Kistler H."/>
            <person name="Broz K."/>
            <person name="Gale L.R."/>
            <person name="Jonkers W."/>
            <person name="O'Donnell K."/>
            <person name="Ploetz R."/>
            <person name="Steinberg C."/>
            <person name="Schwartz D.C."/>
            <person name="VanEtten H."/>
            <person name="Zhou S."/>
            <person name="Young S.K."/>
            <person name="Zeng Q."/>
            <person name="Gargeya S."/>
            <person name="Fitzgerald M."/>
            <person name="Abouelleil A."/>
            <person name="Alvarado L."/>
            <person name="Chapman S.B."/>
            <person name="Gainer-Dewar J."/>
            <person name="Goldberg J."/>
            <person name="Griggs A."/>
            <person name="Gujja S."/>
            <person name="Hansen M."/>
            <person name="Howarth C."/>
            <person name="Imamovic A."/>
            <person name="Ireland A."/>
            <person name="Larimer J."/>
            <person name="McCowan C."/>
            <person name="Murphy C."/>
            <person name="Pearson M."/>
            <person name="Poon T.W."/>
            <person name="Priest M."/>
            <person name="Roberts A."/>
            <person name="Saif S."/>
            <person name="Shea T."/>
            <person name="Sykes S."/>
            <person name="Wortman J."/>
            <person name="Nusbaum C."/>
            <person name="Birren B."/>
        </authorList>
    </citation>
    <scope>NUCLEOTIDE SEQUENCE</scope>
    <source>
        <strain evidence="4">26406</strain>
    </source>
</reference>
<gene>
    <name evidence="4" type="ORF">FOMG_18083</name>
</gene>
<organism evidence="4">
    <name type="scientific">Fusarium oxysporum f. sp. melonis 26406</name>
    <dbReference type="NCBI Taxonomy" id="1089452"/>
    <lineage>
        <taxon>Eukaryota</taxon>
        <taxon>Fungi</taxon>
        <taxon>Dikarya</taxon>
        <taxon>Ascomycota</taxon>
        <taxon>Pezizomycotina</taxon>
        <taxon>Sordariomycetes</taxon>
        <taxon>Hypocreomycetidae</taxon>
        <taxon>Hypocreales</taxon>
        <taxon>Nectriaceae</taxon>
        <taxon>Fusarium</taxon>
        <taxon>Fusarium oxysporum species complex</taxon>
    </lineage>
</organism>
<dbReference type="EMBL" id="JH659414">
    <property type="protein sequence ID" value="EXK25248.1"/>
    <property type="molecule type" value="Genomic_DNA"/>
</dbReference>
<dbReference type="Pfam" id="PF00107">
    <property type="entry name" value="ADH_zinc_N"/>
    <property type="match status" value="1"/>
</dbReference>
<keyword evidence="2" id="KW-0175">Coiled coil</keyword>
<feature type="coiled-coil region" evidence="2">
    <location>
        <begin position="269"/>
        <end position="323"/>
    </location>
</feature>
<sequence length="533" mass="58228">MASTIALPQSMRAAQWRSIKGGIEKNLKIVADAKLPRSAHCLPKGHTLVKVAYASLNHFDYKVAEMPLGSILFTKPVTPGLDFSGTIVSTTLDNFSPGQRVLGRTKLPTGGTLAEYVVVGEAGIAALPDGVSLREAACVGICGTTALQCLMPFVRRGDRVLINGGSGGVGVFAVQIAKALGCSHVTTICSASNADFCRGLGSDETIYYMSQGPVEVLKQSEVQFDLILDTVFTNADLSLVEPAKPKRKGARRVSTLTPARLARKRANDREAQRAIRARTKERIERLERELAELRSKQGHDQTVQELLRRNKAIQKELIRLKEIMKVPMTSSTYSAPGLTPRQLSWPDKIFPSTVYNGNLRTGNDAIPSFHGSPFSGDYNSLLDYSQQYVPLRNDCEFLASTVSCNIHSNVSTPSSSVGYSVGYIPISVPTSALRPNNTTSSSLGAACDKNVVKMEYNDVDHHATIPKEFRLPDMRHGEEVTLTQYLNAGFCLGNISLRPGTAYSHSYMPHQQQQQSAWNMYPTHYPSPHSSVR</sequence>
<dbReference type="Gene3D" id="3.40.50.720">
    <property type="entry name" value="NAD(P)-binding Rossmann-like Domain"/>
    <property type="match status" value="1"/>
</dbReference>
<dbReference type="GO" id="GO:0016491">
    <property type="term" value="F:oxidoreductase activity"/>
    <property type="evidence" value="ECO:0007669"/>
    <property type="project" value="UniProtKB-KW"/>
</dbReference>
<dbReference type="AlphaFoldDB" id="W9ZAF9"/>
<dbReference type="InterPro" id="IPR036291">
    <property type="entry name" value="NAD(P)-bd_dom_sf"/>
</dbReference>
<dbReference type="HOGENOM" id="CLU_510931_0_0_1"/>
<dbReference type="PANTHER" id="PTHR11695">
    <property type="entry name" value="ALCOHOL DEHYDROGENASE RELATED"/>
    <property type="match status" value="1"/>
</dbReference>
<dbReference type="GO" id="GO:0008270">
    <property type="term" value="F:zinc ion binding"/>
    <property type="evidence" value="ECO:0007669"/>
    <property type="project" value="InterPro"/>
</dbReference>
<dbReference type="Pfam" id="PF08240">
    <property type="entry name" value="ADH_N"/>
    <property type="match status" value="1"/>
</dbReference>
<feature type="domain" description="Enoyl reductase (ER)" evidence="3">
    <location>
        <begin position="22"/>
        <end position="318"/>
    </location>
</feature>
<dbReference type="SUPFAM" id="SSF51735">
    <property type="entry name" value="NAD(P)-binding Rossmann-fold domains"/>
    <property type="match status" value="1"/>
</dbReference>
<dbReference type="InterPro" id="IPR011032">
    <property type="entry name" value="GroES-like_sf"/>
</dbReference>
<evidence type="ECO:0000259" key="3">
    <source>
        <dbReference type="SMART" id="SM00829"/>
    </source>
</evidence>
<dbReference type="PROSITE" id="PS01162">
    <property type="entry name" value="QOR_ZETA_CRYSTAL"/>
    <property type="match status" value="1"/>
</dbReference>
<dbReference type="Gene3D" id="3.90.180.10">
    <property type="entry name" value="Medium-chain alcohol dehydrogenases, catalytic domain"/>
    <property type="match status" value="1"/>
</dbReference>
<protein>
    <recommendedName>
        <fullName evidence="3">Enoyl reductase (ER) domain-containing protein</fullName>
    </recommendedName>
</protein>
<accession>W9ZAF9</accession>
<evidence type="ECO:0000256" key="1">
    <source>
        <dbReference type="ARBA" id="ARBA00023002"/>
    </source>
</evidence>
<dbReference type="InterPro" id="IPR020843">
    <property type="entry name" value="ER"/>
</dbReference>
<dbReference type="VEuPathDB" id="FungiDB:FOMG_18083"/>
<dbReference type="SUPFAM" id="SSF50129">
    <property type="entry name" value="GroES-like"/>
    <property type="match status" value="1"/>
</dbReference>
<proteinExistence type="predicted"/>
<dbReference type="InterPro" id="IPR050700">
    <property type="entry name" value="YIM1/Zinc_Alcohol_DH_Fams"/>
</dbReference>
<keyword evidence="1" id="KW-0560">Oxidoreductase</keyword>
<dbReference type="GO" id="GO:0005739">
    <property type="term" value="C:mitochondrion"/>
    <property type="evidence" value="ECO:0007669"/>
    <property type="project" value="TreeGrafter"/>
</dbReference>
<name>W9ZAF9_FUSOX</name>
<dbReference type="SMART" id="SM00829">
    <property type="entry name" value="PKS_ER"/>
    <property type="match status" value="1"/>
</dbReference>
<dbReference type="InterPro" id="IPR013154">
    <property type="entry name" value="ADH-like_N"/>
</dbReference>
<reference evidence="4" key="1">
    <citation type="submission" date="2012-04" db="EMBL/GenBank/DDBJ databases">
        <title>The Genome Sequence of Fusarium oxysporum melonis.</title>
        <authorList>
            <consortium name="The Broad Institute Genome Sequencing Platform"/>
            <person name="Ma L.-J."/>
            <person name="Gale L.R."/>
            <person name="Schwartz D.C."/>
            <person name="Zhou S."/>
            <person name="Corby-Kistler H."/>
            <person name="Young S.K."/>
            <person name="Zeng Q."/>
            <person name="Gargeya S."/>
            <person name="Fitzgerald M."/>
            <person name="Haas B."/>
            <person name="Abouelleil A."/>
            <person name="Alvarado L."/>
            <person name="Arachchi H.M."/>
            <person name="Berlin A."/>
            <person name="Brown A."/>
            <person name="Chapman S.B."/>
            <person name="Chen Z."/>
            <person name="Dunbar C."/>
            <person name="Freedman E."/>
            <person name="Gearin G."/>
            <person name="Goldberg J."/>
            <person name="Griggs A."/>
            <person name="Gujja S."/>
            <person name="Heiman D."/>
            <person name="Howarth C."/>
            <person name="Larson L."/>
            <person name="Lui A."/>
            <person name="MacDonald P.J.P."/>
            <person name="Montmayeur A."/>
            <person name="Murphy C."/>
            <person name="Neiman D."/>
            <person name="Pearson M."/>
            <person name="Priest M."/>
            <person name="Roberts A."/>
            <person name="Saif S."/>
            <person name="Shea T."/>
            <person name="Shenoy N."/>
            <person name="Sisk P."/>
            <person name="Stolte C."/>
            <person name="Sykes S."/>
            <person name="Wortman J."/>
            <person name="Nusbaum C."/>
            <person name="Birren B."/>
        </authorList>
    </citation>
    <scope>NUCLEOTIDE SEQUENCE</scope>
    <source>
        <strain evidence="4">26406</strain>
    </source>
</reference>
<dbReference type="PANTHER" id="PTHR11695:SF294">
    <property type="entry name" value="RETICULON-4-INTERACTING PROTEIN 1, MITOCHONDRIAL"/>
    <property type="match status" value="1"/>
</dbReference>
<dbReference type="InterPro" id="IPR013149">
    <property type="entry name" value="ADH-like_C"/>
</dbReference>
<evidence type="ECO:0000256" key="2">
    <source>
        <dbReference type="SAM" id="Coils"/>
    </source>
</evidence>